<evidence type="ECO:0000313" key="3">
    <source>
        <dbReference type="EMBL" id="QXO17262.1"/>
    </source>
</evidence>
<dbReference type="InterPro" id="IPR028098">
    <property type="entry name" value="Glyco_trans_4-like_N"/>
</dbReference>
<feature type="domain" description="Glycosyl transferase family 1" evidence="1">
    <location>
        <begin position="183"/>
        <end position="329"/>
    </location>
</feature>
<evidence type="ECO:0000259" key="2">
    <source>
        <dbReference type="Pfam" id="PF13439"/>
    </source>
</evidence>
<protein>
    <submittedName>
        <fullName evidence="3">Glycosyltransferase</fullName>
    </submittedName>
</protein>
<dbReference type="Pfam" id="PF00534">
    <property type="entry name" value="Glycos_transf_1"/>
    <property type="match status" value="1"/>
</dbReference>
<accession>A0A975UA34</accession>
<dbReference type="AlphaFoldDB" id="A0A975UA34"/>
<evidence type="ECO:0000313" key="4">
    <source>
        <dbReference type="Proteomes" id="UP000694232"/>
    </source>
</evidence>
<gene>
    <name evidence="3" type="ORF">KNV97_17950</name>
</gene>
<reference evidence="3" key="1">
    <citation type="submission" date="2021-06" db="EMBL/GenBank/DDBJ databases">
        <title>Vibrio nov. sp., novel gut bacterium isolated from Yellow Sea oyster.</title>
        <authorList>
            <person name="Muhammad N."/>
            <person name="Nguyen T.H."/>
            <person name="Lee Y.-J."/>
            <person name="Ko J."/>
            <person name="Kim S.-G."/>
        </authorList>
    </citation>
    <scope>NUCLEOTIDE SEQUENCE</scope>
    <source>
        <strain evidence="3">OG9-811</strain>
    </source>
</reference>
<name>A0A975UA34_9VIBR</name>
<dbReference type="PANTHER" id="PTHR12526">
    <property type="entry name" value="GLYCOSYLTRANSFERASE"/>
    <property type="match status" value="1"/>
</dbReference>
<dbReference type="GO" id="GO:0016757">
    <property type="term" value="F:glycosyltransferase activity"/>
    <property type="evidence" value="ECO:0007669"/>
    <property type="project" value="InterPro"/>
</dbReference>
<feature type="domain" description="Glycosyltransferase subfamily 4-like N-terminal" evidence="2">
    <location>
        <begin position="13"/>
        <end position="155"/>
    </location>
</feature>
<dbReference type="PANTHER" id="PTHR12526:SF638">
    <property type="entry name" value="SPORE COAT PROTEIN SA"/>
    <property type="match status" value="1"/>
</dbReference>
<dbReference type="Pfam" id="PF13439">
    <property type="entry name" value="Glyco_transf_4"/>
    <property type="match status" value="1"/>
</dbReference>
<dbReference type="Proteomes" id="UP000694232">
    <property type="component" value="Chromosome 1"/>
</dbReference>
<keyword evidence="4" id="KW-1185">Reference proteome</keyword>
<dbReference type="RefSeq" id="WP_218562499.1">
    <property type="nucleotide sequence ID" value="NZ_CP076643.1"/>
</dbReference>
<organism evidence="3 4">
    <name type="scientific">Vibrio ostreae</name>
    <dbReference type="NCBI Taxonomy" id="2841925"/>
    <lineage>
        <taxon>Bacteria</taxon>
        <taxon>Pseudomonadati</taxon>
        <taxon>Pseudomonadota</taxon>
        <taxon>Gammaproteobacteria</taxon>
        <taxon>Vibrionales</taxon>
        <taxon>Vibrionaceae</taxon>
        <taxon>Vibrio</taxon>
    </lineage>
</organism>
<dbReference type="KEGG" id="vos:KNV97_17950"/>
<dbReference type="EMBL" id="CP076643">
    <property type="protein sequence ID" value="QXO17262.1"/>
    <property type="molecule type" value="Genomic_DNA"/>
</dbReference>
<dbReference type="CDD" id="cd03811">
    <property type="entry name" value="GT4_GT28_WabH-like"/>
    <property type="match status" value="1"/>
</dbReference>
<evidence type="ECO:0000259" key="1">
    <source>
        <dbReference type="Pfam" id="PF00534"/>
    </source>
</evidence>
<dbReference type="GO" id="GO:1901135">
    <property type="term" value="P:carbohydrate derivative metabolic process"/>
    <property type="evidence" value="ECO:0007669"/>
    <property type="project" value="UniProtKB-ARBA"/>
</dbReference>
<sequence>MNIKFLIRDLKIEGVQIVVIRLAKVLQHYGHEVEILTLFDDVKLPQTSGLKIRCLNIPHGTQGVDRIFPYFKAWFDENNDFDFLFAPHSESIKVISRIDDQRLIPYIHNSDEQSYNRRSLFKKLRYKHRIKKRLKNKHVVVVSNGIHAFTEKCCGKKILSNNVLYNPFCIQEIQALAQAPLQSELPDEFILFVGRLEKQKRIDRLLKAFSLLKNQTAKLLIMGEGVLYEDLRKLVDELQLNERVIFTAFECNPYPIMKAAKCLILTSDHEGFGNVLVESLATGTPALSVNCPSGPSEILTGELSQYLINSYDEGVIAQHLDSVLSQAPSCDLTEGYKKFDEAKVYQSFMETMTRISSHH</sequence>
<dbReference type="InterPro" id="IPR001296">
    <property type="entry name" value="Glyco_trans_1"/>
</dbReference>
<proteinExistence type="predicted"/>